<evidence type="ECO:0000256" key="9">
    <source>
        <dbReference type="ARBA" id="ARBA00042660"/>
    </source>
</evidence>
<protein>
    <recommendedName>
        <fullName evidence="8">Acyl-[acyl-carrier-protein] dehydrogenase MbtN</fullName>
    </recommendedName>
    <alternativeName>
        <fullName evidence="9">Mycobactin synthase protein N</fullName>
    </alternativeName>
</protein>
<comment type="pathway">
    <text evidence="2">Siderophore biosynthesis; mycobactin biosynthesis.</text>
</comment>
<dbReference type="Pfam" id="PF02771">
    <property type="entry name" value="Acyl-CoA_dh_N"/>
    <property type="match status" value="1"/>
</dbReference>
<evidence type="ECO:0000256" key="8">
    <source>
        <dbReference type="ARBA" id="ARBA00040394"/>
    </source>
</evidence>
<dbReference type="PANTHER" id="PTHR48083">
    <property type="entry name" value="MEDIUM-CHAIN SPECIFIC ACYL-COA DEHYDROGENASE, MITOCHONDRIAL-RELATED"/>
    <property type="match status" value="1"/>
</dbReference>
<dbReference type="SUPFAM" id="SSF56645">
    <property type="entry name" value="Acyl-CoA dehydrogenase NM domain-like"/>
    <property type="match status" value="1"/>
</dbReference>
<dbReference type="InterPro" id="IPR036250">
    <property type="entry name" value="AcylCo_DH-like_C"/>
</dbReference>
<reference evidence="14 15" key="1">
    <citation type="submission" date="2015-11" db="EMBL/GenBank/DDBJ databases">
        <authorList>
            <person name="Zhang Y."/>
            <person name="Guo Z."/>
        </authorList>
    </citation>
    <scope>NUCLEOTIDE SEQUENCE [LARGE SCALE GENOMIC DNA]</scope>
    <source>
        <strain evidence="14 15">YFY001</strain>
    </source>
</reference>
<dbReference type="FunFam" id="1.20.140.10:FF:000001">
    <property type="entry name" value="Acyl-CoA dehydrogenase"/>
    <property type="match status" value="1"/>
</dbReference>
<dbReference type="Gene3D" id="1.10.540.10">
    <property type="entry name" value="Acyl-CoA dehydrogenase/oxidase, N-terminal domain"/>
    <property type="match status" value="1"/>
</dbReference>
<comment type="cofactor">
    <cofactor evidence="1 10">
        <name>FAD</name>
        <dbReference type="ChEBI" id="CHEBI:57692"/>
    </cofactor>
</comment>
<evidence type="ECO:0000256" key="1">
    <source>
        <dbReference type="ARBA" id="ARBA00001974"/>
    </source>
</evidence>
<dbReference type="KEGG" id="jte:ASJ30_00325"/>
<keyword evidence="5 10" id="KW-0274">FAD</keyword>
<dbReference type="InterPro" id="IPR037069">
    <property type="entry name" value="AcylCoA_DH/ox_N_sf"/>
</dbReference>
<dbReference type="GO" id="GO:0003995">
    <property type="term" value="F:acyl-CoA dehydrogenase activity"/>
    <property type="evidence" value="ECO:0007669"/>
    <property type="project" value="TreeGrafter"/>
</dbReference>
<comment type="function">
    <text evidence="7">Catalyzes the dehydrogenation at the alpha-beta position of ACP-bound acyl chains. This results in the introduction of a double bond in the lipidic chain, which is further transferred to the epsilon-amino group of lysine residue in the mycobactin core by MbtK.</text>
</comment>
<evidence type="ECO:0000256" key="4">
    <source>
        <dbReference type="ARBA" id="ARBA00022630"/>
    </source>
</evidence>
<dbReference type="Pfam" id="PF02770">
    <property type="entry name" value="Acyl-CoA_dh_M"/>
    <property type="match status" value="1"/>
</dbReference>
<evidence type="ECO:0000313" key="15">
    <source>
        <dbReference type="Proteomes" id="UP000182938"/>
    </source>
</evidence>
<proteinExistence type="inferred from homology"/>
<feature type="domain" description="Acyl-CoA oxidase/dehydrogenase middle" evidence="12">
    <location>
        <begin position="131"/>
        <end position="226"/>
    </location>
</feature>
<dbReference type="InterPro" id="IPR009075">
    <property type="entry name" value="AcylCo_DH/oxidase_C"/>
</dbReference>
<dbReference type="GO" id="GO:0033539">
    <property type="term" value="P:fatty acid beta-oxidation using acyl-CoA dehydrogenase"/>
    <property type="evidence" value="ECO:0007669"/>
    <property type="project" value="TreeGrafter"/>
</dbReference>
<dbReference type="InterPro" id="IPR046373">
    <property type="entry name" value="Acyl-CoA_Oxase/DH_mid-dom_sf"/>
</dbReference>
<dbReference type="SUPFAM" id="SSF47203">
    <property type="entry name" value="Acyl-CoA dehydrogenase C-terminal domain-like"/>
    <property type="match status" value="1"/>
</dbReference>
<feature type="domain" description="Acyl-CoA dehydrogenase/oxidase N-terminal" evidence="13">
    <location>
        <begin position="20"/>
        <end position="127"/>
    </location>
</feature>
<accession>A0A1L3MCZ7</accession>
<dbReference type="InterPro" id="IPR009100">
    <property type="entry name" value="AcylCoA_DH/oxidase_NM_dom_sf"/>
</dbReference>
<keyword evidence="15" id="KW-1185">Reference proteome</keyword>
<gene>
    <name evidence="14" type="ORF">ASJ30_00325</name>
</gene>
<comment type="similarity">
    <text evidence="3 10">Belongs to the acyl-CoA dehydrogenase family.</text>
</comment>
<keyword evidence="4 10" id="KW-0285">Flavoprotein</keyword>
<sequence length="387" mass="42223">MPEILMPQPYVSPWMQDEVADVLTLARTFFEREVTPHAERFAEQHQVDKETWLAAGAAGLLCISIPEEYGGGGGTFAHEAAVMWEQGRAGDDAFGYSVHSSIVAHYLLAYGSEEQKQKWLPRMASGELVGAIAMTEPGTGSDLQNIKTTAKREGDHYVINGSKTFITNSSHAGLVVVVARTGGEGAQGISLIVAEVDGLEGFERGRVLQKVGQHGQDTRELAFTDMRVPVTNLLGEEEGQGFYQLMLQLPQERLAIAVGAVASAELAVDLAVAYTKERTAFGKPISAFQNTRFTLAEVSTDVMAARTFLDHCVALHVDGKLDAATASRAKYWTTDVQCEVIDRCLQFFGGYGYMLEYPIARLYAGARVQKIYGGTNEIMKELISRTL</sequence>
<dbReference type="Pfam" id="PF00441">
    <property type="entry name" value="Acyl-CoA_dh_1"/>
    <property type="match status" value="1"/>
</dbReference>
<evidence type="ECO:0000256" key="6">
    <source>
        <dbReference type="ARBA" id="ARBA00023002"/>
    </source>
</evidence>
<evidence type="ECO:0000256" key="3">
    <source>
        <dbReference type="ARBA" id="ARBA00009347"/>
    </source>
</evidence>
<dbReference type="Gene3D" id="1.20.140.10">
    <property type="entry name" value="Butyryl-CoA Dehydrogenase, subunit A, domain 3"/>
    <property type="match status" value="1"/>
</dbReference>
<evidence type="ECO:0000259" key="13">
    <source>
        <dbReference type="Pfam" id="PF02771"/>
    </source>
</evidence>
<dbReference type="GO" id="GO:0005737">
    <property type="term" value="C:cytoplasm"/>
    <property type="evidence" value="ECO:0007669"/>
    <property type="project" value="TreeGrafter"/>
</dbReference>
<dbReference type="AlphaFoldDB" id="A0A1L3MCZ7"/>
<dbReference type="RefSeq" id="WP_072623343.1">
    <property type="nucleotide sequence ID" value="NZ_CP013290.1"/>
</dbReference>
<dbReference type="GO" id="GO:0050660">
    <property type="term" value="F:flavin adenine dinucleotide binding"/>
    <property type="evidence" value="ECO:0007669"/>
    <property type="project" value="InterPro"/>
</dbReference>
<feature type="domain" description="Acyl-CoA dehydrogenase/oxidase C-terminal" evidence="11">
    <location>
        <begin position="239"/>
        <end position="386"/>
    </location>
</feature>
<dbReference type="FunFam" id="2.40.110.10:FF:000002">
    <property type="entry name" value="Acyl-CoA dehydrogenase fadE12"/>
    <property type="match status" value="1"/>
</dbReference>
<evidence type="ECO:0000256" key="5">
    <source>
        <dbReference type="ARBA" id="ARBA00022827"/>
    </source>
</evidence>
<evidence type="ECO:0000256" key="10">
    <source>
        <dbReference type="RuleBase" id="RU362125"/>
    </source>
</evidence>
<dbReference type="Proteomes" id="UP000182938">
    <property type="component" value="Chromosome"/>
</dbReference>
<evidence type="ECO:0000259" key="11">
    <source>
        <dbReference type="Pfam" id="PF00441"/>
    </source>
</evidence>
<evidence type="ECO:0000259" key="12">
    <source>
        <dbReference type="Pfam" id="PF02770"/>
    </source>
</evidence>
<organism evidence="14 15">
    <name type="scientific">Janibacter indicus</name>
    <dbReference type="NCBI Taxonomy" id="857417"/>
    <lineage>
        <taxon>Bacteria</taxon>
        <taxon>Bacillati</taxon>
        <taxon>Actinomycetota</taxon>
        <taxon>Actinomycetes</taxon>
        <taxon>Micrococcales</taxon>
        <taxon>Intrasporangiaceae</taxon>
        <taxon>Janibacter</taxon>
    </lineage>
</organism>
<evidence type="ECO:0000313" key="14">
    <source>
        <dbReference type="EMBL" id="APH00165.1"/>
    </source>
</evidence>
<dbReference type="PANTHER" id="PTHR48083:SF20">
    <property type="entry name" value="LONG-CHAIN SPECIFIC ACYL-COA DEHYDROGENASE, MITOCHONDRIAL"/>
    <property type="match status" value="1"/>
</dbReference>
<evidence type="ECO:0000256" key="7">
    <source>
        <dbReference type="ARBA" id="ARBA00037085"/>
    </source>
</evidence>
<keyword evidence="6 10" id="KW-0560">Oxidoreductase</keyword>
<name>A0A1L3MCZ7_9MICO</name>
<dbReference type="InterPro" id="IPR013786">
    <property type="entry name" value="AcylCoA_DH/ox_N"/>
</dbReference>
<dbReference type="InterPro" id="IPR050741">
    <property type="entry name" value="Acyl-CoA_dehydrogenase"/>
</dbReference>
<dbReference type="InterPro" id="IPR006091">
    <property type="entry name" value="Acyl-CoA_Oxase/DH_mid-dom"/>
</dbReference>
<dbReference type="EMBL" id="CP013290">
    <property type="protein sequence ID" value="APH00165.1"/>
    <property type="molecule type" value="Genomic_DNA"/>
</dbReference>
<dbReference type="Gene3D" id="2.40.110.10">
    <property type="entry name" value="Butyryl-CoA Dehydrogenase, subunit A, domain 2"/>
    <property type="match status" value="1"/>
</dbReference>
<evidence type="ECO:0000256" key="2">
    <source>
        <dbReference type="ARBA" id="ARBA00005102"/>
    </source>
</evidence>